<proteinExistence type="predicted"/>
<keyword evidence="1" id="KW-0812">Transmembrane</keyword>
<dbReference type="Proteomes" id="UP000054632">
    <property type="component" value="Unassembled WGS sequence"/>
</dbReference>
<dbReference type="EMBL" id="JYDR01000051">
    <property type="protein sequence ID" value="KRY71894.1"/>
    <property type="molecule type" value="Genomic_DNA"/>
</dbReference>
<dbReference type="AlphaFoldDB" id="A0A0V1EDT2"/>
<comment type="caution">
    <text evidence="2">The sequence shown here is derived from an EMBL/GenBank/DDBJ whole genome shotgun (WGS) entry which is preliminary data.</text>
</comment>
<gene>
    <name evidence="2" type="ORF">T4A_7679</name>
</gene>
<evidence type="ECO:0000313" key="2">
    <source>
        <dbReference type="EMBL" id="KRY71894.1"/>
    </source>
</evidence>
<reference evidence="2 3" key="1">
    <citation type="submission" date="2015-01" db="EMBL/GenBank/DDBJ databases">
        <title>Evolution of Trichinella species and genotypes.</title>
        <authorList>
            <person name="Korhonen P.K."/>
            <person name="Edoardo P."/>
            <person name="Giuseppe L.R."/>
            <person name="Gasser R.B."/>
        </authorList>
    </citation>
    <scope>NUCLEOTIDE SEQUENCE [LARGE SCALE GENOMIC DNA]</scope>
    <source>
        <strain evidence="2">ISS13</strain>
    </source>
</reference>
<name>A0A0V1EDT2_TRIPS</name>
<keyword evidence="1" id="KW-1133">Transmembrane helix</keyword>
<evidence type="ECO:0000256" key="1">
    <source>
        <dbReference type="SAM" id="Phobius"/>
    </source>
</evidence>
<evidence type="ECO:0000313" key="3">
    <source>
        <dbReference type="Proteomes" id="UP000054632"/>
    </source>
</evidence>
<sequence length="113" mass="13551">MKFNYHKRLDKLINLCQSKNTYTMSYCSLSKHSYIFFVVKVYYLILSVLTDLPYLKMNGVNLIYFVSKFKKLALSMLNLYKSRPIYNQFIYEFHLKSQLLTFLSSISMKILRT</sequence>
<keyword evidence="1" id="KW-0472">Membrane</keyword>
<feature type="transmembrane region" description="Helical" evidence="1">
    <location>
        <begin position="34"/>
        <end position="55"/>
    </location>
</feature>
<organism evidence="2 3">
    <name type="scientific">Trichinella pseudospiralis</name>
    <name type="common">Parasitic roundworm</name>
    <dbReference type="NCBI Taxonomy" id="6337"/>
    <lineage>
        <taxon>Eukaryota</taxon>
        <taxon>Metazoa</taxon>
        <taxon>Ecdysozoa</taxon>
        <taxon>Nematoda</taxon>
        <taxon>Enoplea</taxon>
        <taxon>Dorylaimia</taxon>
        <taxon>Trichinellida</taxon>
        <taxon>Trichinellidae</taxon>
        <taxon>Trichinella</taxon>
    </lineage>
</organism>
<protein>
    <submittedName>
        <fullName evidence="2">Uncharacterized protein</fullName>
    </submittedName>
</protein>
<accession>A0A0V1EDT2</accession>